<dbReference type="SUPFAM" id="SSF53067">
    <property type="entry name" value="Actin-like ATPase domain"/>
    <property type="match status" value="1"/>
</dbReference>
<dbReference type="GO" id="GO:0005739">
    <property type="term" value="C:mitochondrion"/>
    <property type="evidence" value="ECO:0007669"/>
    <property type="project" value="UniProtKB-SubCell"/>
</dbReference>
<protein>
    <recommendedName>
        <fullName evidence="1">N(6)-L-threonylcarbamoyladenine synthase</fullName>
        <ecNumber evidence="1">2.3.1.234</ecNumber>
    </recommendedName>
</protein>
<dbReference type="Gene3D" id="3.30.420.40">
    <property type="match status" value="2"/>
</dbReference>
<evidence type="ECO:0000256" key="4">
    <source>
        <dbReference type="ARBA" id="ARBA00022723"/>
    </source>
</evidence>
<evidence type="ECO:0000256" key="7">
    <source>
        <dbReference type="HAMAP-Rule" id="MF_03179"/>
    </source>
</evidence>
<dbReference type="Pfam" id="PF00814">
    <property type="entry name" value="TsaD"/>
    <property type="match status" value="1"/>
</dbReference>
<dbReference type="AlphaFoldDB" id="A0A8J2HQT3"/>
<evidence type="ECO:0000256" key="5">
    <source>
        <dbReference type="ARBA" id="ARBA00023315"/>
    </source>
</evidence>
<proteinExistence type="inferred from homology"/>
<evidence type="ECO:0000259" key="8">
    <source>
        <dbReference type="Pfam" id="PF00814"/>
    </source>
</evidence>
<feature type="domain" description="Gcp-like" evidence="8">
    <location>
        <begin position="84"/>
        <end position="390"/>
    </location>
</feature>
<gene>
    <name evidence="9" type="ORF">HICCMSTLAB_LOCUS11427</name>
</gene>
<evidence type="ECO:0000256" key="2">
    <source>
        <dbReference type="ARBA" id="ARBA00022679"/>
    </source>
</evidence>
<dbReference type="EMBL" id="CAJNRD030001123">
    <property type="protein sequence ID" value="CAG5103273.1"/>
    <property type="molecule type" value="Genomic_DNA"/>
</dbReference>
<evidence type="ECO:0000256" key="3">
    <source>
        <dbReference type="ARBA" id="ARBA00022694"/>
    </source>
</evidence>
<dbReference type="GO" id="GO:0061711">
    <property type="term" value="F:tRNA N(6)-L-threonylcarbamoyladenine synthase activity"/>
    <property type="evidence" value="ECO:0007669"/>
    <property type="project" value="UniProtKB-EC"/>
</dbReference>
<dbReference type="PANTHER" id="PTHR11735:SF6">
    <property type="entry name" value="TRNA N6-ADENOSINE THREONYLCARBAMOYLTRANSFERASE, MITOCHONDRIAL"/>
    <property type="match status" value="1"/>
</dbReference>
<dbReference type="Proteomes" id="UP000786811">
    <property type="component" value="Unassembled WGS sequence"/>
</dbReference>
<dbReference type="HAMAP" id="MF_01445">
    <property type="entry name" value="TsaD"/>
    <property type="match status" value="1"/>
</dbReference>
<organism evidence="9 10">
    <name type="scientific">Cotesia congregata</name>
    <name type="common">Parasitoid wasp</name>
    <name type="synonym">Apanteles congregatus</name>
    <dbReference type="NCBI Taxonomy" id="51543"/>
    <lineage>
        <taxon>Eukaryota</taxon>
        <taxon>Metazoa</taxon>
        <taxon>Ecdysozoa</taxon>
        <taxon>Arthropoda</taxon>
        <taxon>Hexapoda</taxon>
        <taxon>Insecta</taxon>
        <taxon>Pterygota</taxon>
        <taxon>Neoptera</taxon>
        <taxon>Endopterygota</taxon>
        <taxon>Hymenoptera</taxon>
        <taxon>Apocrita</taxon>
        <taxon>Ichneumonoidea</taxon>
        <taxon>Braconidae</taxon>
        <taxon>Microgastrinae</taxon>
        <taxon>Cotesia</taxon>
    </lineage>
</organism>
<dbReference type="OrthoDB" id="10259622at2759"/>
<keyword evidence="3 7" id="KW-0819">tRNA processing</keyword>
<dbReference type="FunFam" id="3.30.420.40:FF:000012">
    <property type="entry name" value="tRNA N6-adenosine threonylcarbamoyltransferase"/>
    <property type="match status" value="1"/>
</dbReference>
<dbReference type="CDD" id="cd24134">
    <property type="entry name" value="ASKHA_NBD_OSGEPL1_QRI7_euk"/>
    <property type="match status" value="1"/>
</dbReference>
<comment type="cofactor">
    <cofactor evidence="7">
        <name>a divalent metal cation</name>
        <dbReference type="ChEBI" id="CHEBI:60240"/>
    </cofactor>
    <text evidence="7">Binds 1 divalent metal cation per subunit.</text>
</comment>
<comment type="function">
    <text evidence="7">Required for the formation of a threonylcarbamoyl group on adenosine at position 37 (t(6)A37) in mitochondrial tRNAs that read codons beginning with adenine. Probably involved in the transfer of the threonylcarbamoyl moiety of threonylcarbamoyl-AMP (TC-AMP) to the N6 group of A37. Involved in mitochondrial genome maintenance.</text>
</comment>
<keyword evidence="10" id="KW-1185">Reference proteome</keyword>
<keyword evidence="2 7" id="KW-0808">Transferase</keyword>
<keyword evidence="4 7" id="KW-0479">Metal-binding</keyword>
<dbReference type="NCBIfam" id="TIGR00329">
    <property type="entry name" value="gcp_kae1"/>
    <property type="match status" value="1"/>
</dbReference>
<dbReference type="EC" id="2.3.1.234" evidence="1"/>
<keyword evidence="7" id="KW-0496">Mitochondrion</keyword>
<dbReference type="PANTHER" id="PTHR11735">
    <property type="entry name" value="TRNA N6-ADENOSINE THREONYLCARBAMOYLTRANSFERASE"/>
    <property type="match status" value="1"/>
</dbReference>
<comment type="subcellular location">
    <subcellularLocation>
        <location evidence="7">Mitochondrion</location>
    </subcellularLocation>
</comment>
<dbReference type="InterPro" id="IPR043129">
    <property type="entry name" value="ATPase_NBD"/>
</dbReference>
<comment type="subunit">
    <text evidence="7">Homodimer.</text>
</comment>
<dbReference type="InterPro" id="IPR022450">
    <property type="entry name" value="TsaD"/>
</dbReference>
<evidence type="ECO:0000256" key="6">
    <source>
        <dbReference type="ARBA" id="ARBA00048117"/>
    </source>
</evidence>
<evidence type="ECO:0000313" key="10">
    <source>
        <dbReference type="Proteomes" id="UP000786811"/>
    </source>
</evidence>
<comment type="similarity">
    <text evidence="7">Belongs to the KAE1 / TsaD family.</text>
</comment>
<accession>A0A8J2HQT3</accession>
<keyword evidence="5 7" id="KW-0012">Acyltransferase</keyword>
<reference evidence="9" key="1">
    <citation type="submission" date="2021-04" db="EMBL/GenBank/DDBJ databases">
        <authorList>
            <person name="Chebbi M.A.C M."/>
        </authorList>
    </citation>
    <scope>NUCLEOTIDE SEQUENCE</scope>
</reference>
<dbReference type="InterPro" id="IPR017861">
    <property type="entry name" value="KAE1/TsaD"/>
</dbReference>
<dbReference type="GO" id="GO:0046872">
    <property type="term" value="F:metal ion binding"/>
    <property type="evidence" value="ECO:0007669"/>
    <property type="project" value="UniProtKB-KW"/>
</dbReference>
<comment type="catalytic activity">
    <reaction evidence="6 7">
        <text>L-threonylcarbamoyladenylate + adenosine(37) in tRNA = N(6)-L-threonylcarbamoyladenosine(37) in tRNA + AMP + H(+)</text>
        <dbReference type="Rhea" id="RHEA:37059"/>
        <dbReference type="Rhea" id="RHEA-COMP:10162"/>
        <dbReference type="Rhea" id="RHEA-COMP:10163"/>
        <dbReference type="ChEBI" id="CHEBI:15378"/>
        <dbReference type="ChEBI" id="CHEBI:73682"/>
        <dbReference type="ChEBI" id="CHEBI:74411"/>
        <dbReference type="ChEBI" id="CHEBI:74418"/>
        <dbReference type="ChEBI" id="CHEBI:456215"/>
        <dbReference type="EC" id="2.3.1.234"/>
    </reaction>
</comment>
<dbReference type="PRINTS" id="PR00789">
    <property type="entry name" value="OSIALOPTASE"/>
</dbReference>
<evidence type="ECO:0000313" key="9">
    <source>
        <dbReference type="EMBL" id="CAG5103273.1"/>
    </source>
</evidence>
<sequence length="445" mass="49651">MYLNKEHNSHVCEITNILLRFCFCFCCLFDKMKLIKFNSFLNKCFYCFNRKLSNSNLGRPVKILGIETSCDETGIAIVDGDGNILGDALHSQLDVHLKYGGIIPPVARQMHRENITDVCEKALRTAGLKLRDIDAIATTMKPGLVLSLMIGRNFGKYLSKIGNKPFIPIHHMEAHALTARMIEKVDFPFLVLLVSGGHCLLALVKSVTDFFVIGNTLDDAPGEALDKTARRLKLMNIPEYCGKNGGQAIELAASKATNPSQFEFPVSMARYRDCNFSFAGLKNSVITHIKHQELKSKIIGDGVIPDVENLCAGFQLAITKQIAMKTKRAMRFLDQKKFIPEDKRTLVVSGGVASNNFIAKALGLICDEMDYRLVRPPPQLCTDNGIMIAWNGVERWNVNAGVLRDPVEIEKADIQARVPLGEDWTHLVAELDIKCTHLKTKELYP</sequence>
<name>A0A8J2HQT3_COTCN</name>
<dbReference type="InterPro" id="IPR000905">
    <property type="entry name" value="Gcp-like_dom"/>
</dbReference>
<comment type="caution">
    <text evidence="9">The sequence shown here is derived from an EMBL/GenBank/DDBJ whole genome shotgun (WGS) entry which is preliminary data.</text>
</comment>
<dbReference type="GO" id="GO:0002949">
    <property type="term" value="P:tRNA threonylcarbamoyladenosine modification"/>
    <property type="evidence" value="ECO:0007669"/>
    <property type="project" value="UniProtKB-UniRule"/>
</dbReference>
<dbReference type="NCBIfam" id="TIGR03723">
    <property type="entry name" value="T6A_TsaD_YgjD"/>
    <property type="match status" value="1"/>
</dbReference>
<evidence type="ECO:0000256" key="1">
    <source>
        <dbReference type="ARBA" id="ARBA00012156"/>
    </source>
</evidence>